<dbReference type="EMBL" id="WQMT02000010">
    <property type="protein sequence ID" value="KAG9218418.1"/>
    <property type="molecule type" value="Genomic_DNA"/>
</dbReference>
<dbReference type="Proteomes" id="UP000824881">
    <property type="component" value="Unassembled WGS sequence"/>
</dbReference>
<evidence type="ECO:0000313" key="2">
    <source>
        <dbReference type="Proteomes" id="UP000824881"/>
    </source>
</evidence>
<reference evidence="1 2" key="1">
    <citation type="journal article" date="2021" name="Appl. Environ. Microbiol.">
        <title>Genetic linkage and physical mapping for an oyster mushroom Pleurotus cornucopiae and QTL analysis for the trait cap color.</title>
        <authorList>
            <person name="Zhang Y."/>
            <person name="Gao W."/>
            <person name="Sonnenberg A."/>
            <person name="Chen Q."/>
            <person name="Zhang J."/>
            <person name="Huang C."/>
        </authorList>
    </citation>
    <scope>NUCLEOTIDE SEQUENCE [LARGE SCALE GENOMIC DNA]</scope>
    <source>
        <strain evidence="1">CCMSSC00406</strain>
    </source>
</reference>
<evidence type="ECO:0000313" key="1">
    <source>
        <dbReference type="EMBL" id="KAG9218418.1"/>
    </source>
</evidence>
<keyword evidence="2" id="KW-1185">Reference proteome</keyword>
<sequence length="286" mass="32295">MPAATPASDSEMIDAAAPPSGDVLSQASQADVVKLLTETNRQTFECLKVFCEKYQPYKEKSMFSSAASKAKRKAYKSVVKQALVYTSTISVSIRIAEKGMGISRDAVEALTLKDERTDWIVQPMLETTNQALADAQNILQSFRSIRVSLYETMKGISPGNTLIPPEGNTTGDEAPHCVTAQELRRMDENRLTDVTLAILDHFVVIVTEFVKWWTSLRVDVNRLKGTIEYYARHPEISERVRQQWIVMEGHYQAYHSEIARQQDYYDDVLKGTIPKTLTERVLGFIH</sequence>
<comment type="caution">
    <text evidence="1">The sequence shown here is derived from an EMBL/GenBank/DDBJ whole genome shotgun (WGS) entry which is preliminary data.</text>
</comment>
<protein>
    <submittedName>
        <fullName evidence="1">Uncharacterized protein</fullName>
    </submittedName>
</protein>
<gene>
    <name evidence="1" type="ORF">CCMSSC00406_0007981</name>
</gene>
<accession>A0ACB7ILH8</accession>
<organism evidence="1 2">
    <name type="scientific">Pleurotus cornucopiae</name>
    <name type="common">Cornucopia mushroom</name>
    <dbReference type="NCBI Taxonomy" id="5321"/>
    <lineage>
        <taxon>Eukaryota</taxon>
        <taxon>Fungi</taxon>
        <taxon>Dikarya</taxon>
        <taxon>Basidiomycota</taxon>
        <taxon>Agaricomycotina</taxon>
        <taxon>Agaricomycetes</taxon>
        <taxon>Agaricomycetidae</taxon>
        <taxon>Agaricales</taxon>
        <taxon>Pleurotineae</taxon>
        <taxon>Pleurotaceae</taxon>
        <taxon>Pleurotus</taxon>
    </lineage>
</organism>
<name>A0ACB7ILH8_PLECO</name>
<proteinExistence type="predicted"/>